<dbReference type="Gene3D" id="2.40.10.220">
    <property type="entry name" value="predicted glycosyltransferase like domains"/>
    <property type="match status" value="1"/>
</dbReference>
<dbReference type="Pfam" id="PF07238">
    <property type="entry name" value="PilZ"/>
    <property type="match status" value="1"/>
</dbReference>
<accession>A0ABW2I2V9</accession>
<reference evidence="3" key="1">
    <citation type="journal article" date="2019" name="Int. J. Syst. Evol. Microbiol.">
        <title>The Global Catalogue of Microorganisms (GCM) 10K type strain sequencing project: providing services to taxonomists for standard genome sequencing and annotation.</title>
        <authorList>
            <consortium name="The Broad Institute Genomics Platform"/>
            <consortium name="The Broad Institute Genome Sequencing Center for Infectious Disease"/>
            <person name="Wu L."/>
            <person name="Ma J."/>
        </authorList>
    </citation>
    <scope>NUCLEOTIDE SEQUENCE [LARGE SCALE GENOMIC DNA]</scope>
    <source>
        <strain evidence="3">XZYJT-10</strain>
    </source>
</reference>
<name>A0ABW2I2V9_9ACTN</name>
<protein>
    <submittedName>
        <fullName evidence="2">PilZ domain-containing protein</fullName>
    </submittedName>
</protein>
<dbReference type="Proteomes" id="UP001596548">
    <property type="component" value="Unassembled WGS sequence"/>
</dbReference>
<comment type="caution">
    <text evidence="2">The sequence shown here is derived from an EMBL/GenBank/DDBJ whole genome shotgun (WGS) entry which is preliminary data.</text>
</comment>
<evidence type="ECO:0000313" key="3">
    <source>
        <dbReference type="Proteomes" id="UP001596548"/>
    </source>
</evidence>
<keyword evidence="3" id="KW-1185">Reference proteome</keyword>
<organism evidence="2 3">
    <name type="scientific">Paractinoplanes rhizophilus</name>
    <dbReference type="NCBI Taxonomy" id="1416877"/>
    <lineage>
        <taxon>Bacteria</taxon>
        <taxon>Bacillati</taxon>
        <taxon>Actinomycetota</taxon>
        <taxon>Actinomycetes</taxon>
        <taxon>Micromonosporales</taxon>
        <taxon>Micromonosporaceae</taxon>
        <taxon>Paractinoplanes</taxon>
    </lineage>
</organism>
<evidence type="ECO:0000313" key="2">
    <source>
        <dbReference type="EMBL" id="MFC7279187.1"/>
    </source>
</evidence>
<dbReference type="InterPro" id="IPR009875">
    <property type="entry name" value="PilZ_domain"/>
</dbReference>
<sequence length="216" mass="23587">MTVSADAAIELPPVGTPMFLVLGETVNFRSRLESIDRGTFTVAAPLETAVPAALRPGHEFDVFWAPPRTRIVVPARLLAVSDQAPFRWTLSATEAPRQSNRREYVRGGGGAAVRLATDDHEVEGALLDISEGGLRCWIDEPSPLCPGDHMRATVWLGASGQAELSGTILTVRDAPHGDPGRQVVLTFNTPESLAQMIRLYVMTWEIDERRLHQPVS</sequence>
<dbReference type="RefSeq" id="WP_378976298.1">
    <property type="nucleotide sequence ID" value="NZ_JBHTBJ010000045.1"/>
</dbReference>
<proteinExistence type="predicted"/>
<feature type="domain" description="PilZ" evidence="1">
    <location>
        <begin position="100"/>
        <end position="195"/>
    </location>
</feature>
<dbReference type="SUPFAM" id="SSF141371">
    <property type="entry name" value="PilZ domain-like"/>
    <property type="match status" value="1"/>
</dbReference>
<dbReference type="EMBL" id="JBHTBJ010000045">
    <property type="protein sequence ID" value="MFC7279187.1"/>
    <property type="molecule type" value="Genomic_DNA"/>
</dbReference>
<gene>
    <name evidence="2" type="ORF">ACFQS1_34935</name>
</gene>
<evidence type="ECO:0000259" key="1">
    <source>
        <dbReference type="Pfam" id="PF07238"/>
    </source>
</evidence>